<dbReference type="EMBL" id="VFQX01000006">
    <property type="protein sequence ID" value="KAF0983628.1"/>
    <property type="molecule type" value="Genomic_DNA"/>
</dbReference>
<keyword evidence="1" id="KW-0472">Membrane</keyword>
<evidence type="ECO:0000256" key="1">
    <source>
        <dbReference type="SAM" id="Phobius"/>
    </source>
</evidence>
<evidence type="ECO:0000313" key="2">
    <source>
        <dbReference type="EMBL" id="KAF0983628.1"/>
    </source>
</evidence>
<evidence type="ECO:0000313" key="3">
    <source>
        <dbReference type="Proteomes" id="UP000444721"/>
    </source>
</evidence>
<feature type="transmembrane region" description="Helical" evidence="1">
    <location>
        <begin position="12"/>
        <end position="39"/>
    </location>
</feature>
<dbReference type="VEuPathDB" id="AmoebaDB:NF0082610"/>
<keyword evidence="1" id="KW-0812">Transmembrane</keyword>
<gene>
    <name evidence="2" type="ORF">FDP41_010693</name>
</gene>
<name>A0A6A5CDP2_NAEFO</name>
<feature type="transmembrane region" description="Helical" evidence="1">
    <location>
        <begin position="120"/>
        <end position="143"/>
    </location>
</feature>
<dbReference type="GeneID" id="68117908"/>
<organism evidence="2 3">
    <name type="scientific">Naegleria fowleri</name>
    <name type="common">Brain eating amoeba</name>
    <dbReference type="NCBI Taxonomy" id="5763"/>
    <lineage>
        <taxon>Eukaryota</taxon>
        <taxon>Discoba</taxon>
        <taxon>Heterolobosea</taxon>
        <taxon>Tetramitia</taxon>
        <taxon>Eutetramitia</taxon>
        <taxon>Vahlkampfiidae</taxon>
        <taxon>Naegleria</taxon>
    </lineage>
</organism>
<feature type="transmembrane region" description="Helical" evidence="1">
    <location>
        <begin position="163"/>
        <end position="186"/>
    </location>
</feature>
<dbReference type="VEuPathDB" id="AmoebaDB:FDP41_010693"/>
<accession>A0A6A5CDP2</accession>
<comment type="caution">
    <text evidence="2">The sequence shown here is derived from an EMBL/GenBank/DDBJ whole genome shotgun (WGS) entry which is preliminary data.</text>
</comment>
<dbReference type="AlphaFoldDB" id="A0A6A5CDP2"/>
<dbReference type="Proteomes" id="UP000444721">
    <property type="component" value="Unassembled WGS sequence"/>
</dbReference>
<sequence>MSSPLRDQRPSLFLQIFLQVTYWEPFIFELLVGVIFMLFPNSSLVLGTFLPKTLVAFMLSNEKTVNILSDTSILKESILFILRFAGVMIFCFGMLHYLLIRVNFNILSNNNPNNLVSSKFFHLTVLVLGIGDLLHVGAVLVFLKNYYSIIPEKVALSGDAFDAVSMIAIAIVSSIILVSLRIFFLLKYSSMKK</sequence>
<feature type="transmembrane region" description="Helical" evidence="1">
    <location>
        <begin position="78"/>
        <end position="99"/>
    </location>
</feature>
<proteinExistence type="predicted"/>
<keyword evidence="1" id="KW-1133">Transmembrane helix</keyword>
<protein>
    <submittedName>
        <fullName evidence="2">Uncharacterized protein</fullName>
    </submittedName>
</protein>
<reference evidence="2 3" key="1">
    <citation type="journal article" date="2019" name="Sci. Rep.">
        <title>Nanopore sequencing improves the draft genome of the human pathogenic amoeba Naegleria fowleri.</title>
        <authorList>
            <person name="Liechti N."/>
            <person name="Schurch N."/>
            <person name="Bruggmann R."/>
            <person name="Wittwer M."/>
        </authorList>
    </citation>
    <scope>NUCLEOTIDE SEQUENCE [LARGE SCALE GENOMIC DNA]</scope>
    <source>
        <strain evidence="2 3">ATCC 30894</strain>
    </source>
</reference>
<dbReference type="RefSeq" id="XP_044568341.1">
    <property type="nucleotide sequence ID" value="XM_044701019.1"/>
</dbReference>
<keyword evidence="3" id="KW-1185">Reference proteome</keyword>
<dbReference type="OrthoDB" id="10433012at2759"/>